<evidence type="ECO:0000313" key="4">
    <source>
        <dbReference type="EMBL" id="MFC4334263.1"/>
    </source>
</evidence>
<dbReference type="InterPro" id="IPR042208">
    <property type="entry name" value="D-ser_dehydrat-like_sf"/>
</dbReference>
<dbReference type="SMART" id="SM01119">
    <property type="entry name" value="D-ser_dehydrat"/>
    <property type="match status" value="1"/>
</dbReference>
<evidence type="ECO:0000259" key="3">
    <source>
        <dbReference type="SMART" id="SM01119"/>
    </source>
</evidence>
<evidence type="ECO:0000256" key="2">
    <source>
        <dbReference type="ARBA" id="ARBA00023239"/>
    </source>
</evidence>
<dbReference type="PANTHER" id="PTHR28004:SF8">
    <property type="entry name" value="D-SERINE DEAMINASE"/>
    <property type="match status" value="1"/>
</dbReference>
<sequence>MDSTVLPAPQRDWDDPVLDADYHTVPFSAWGRRLSDWLAERPSEASLPTPVVVGDAAALDSNVKSMAEWCAARGIELSPHGKSTMAPRLWRRQLEAGAAGVTVANAAQARVAVLAGVGEILIANEVTDPEAVAWLSAVSEAGARVSVFADSLDGVALLDRHCRGGLRVYTELGVAGGRGGARSLEEARAVAEAVRRSANLTLAGTAGYEGAVTGRTDPESLAAVDAYLSDLAELHRGLDHEADDAAITVGGSAFYDRVAAVLAGRGERILLRAGAYAVHDHGFYRRIAPFERGGDGPVLKPVCTARVRVLSLPEPGVAVLDAGRRDLPFDQDLPRPLHFDHASAAIADQHLTLTGVQADLAVGDTVELGLSHPCTIFDKWRLVPLVEDGTVVDALPTFF</sequence>
<keyword evidence="2" id="KW-0456">Lyase</keyword>
<dbReference type="EMBL" id="JBHSDK010000003">
    <property type="protein sequence ID" value="MFC4334263.1"/>
    <property type="molecule type" value="Genomic_DNA"/>
</dbReference>
<gene>
    <name evidence="4" type="ORF">ACFPET_03525</name>
</gene>
<dbReference type="Pfam" id="PF14031">
    <property type="entry name" value="D-ser_dehydrat"/>
    <property type="match status" value="1"/>
</dbReference>
<keyword evidence="4" id="KW-0413">Isomerase</keyword>
<comment type="similarity">
    <text evidence="1">Belongs to the DSD1 family.</text>
</comment>
<feature type="domain" description="D-serine dehydratase-like" evidence="3">
    <location>
        <begin position="302"/>
        <end position="387"/>
    </location>
</feature>
<evidence type="ECO:0000313" key="5">
    <source>
        <dbReference type="Proteomes" id="UP001595823"/>
    </source>
</evidence>
<dbReference type="GO" id="GO:0008784">
    <property type="term" value="F:alanine racemase activity"/>
    <property type="evidence" value="ECO:0007669"/>
    <property type="project" value="UniProtKB-EC"/>
</dbReference>
<dbReference type="InterPro" id="IPR051466">
    <property type="entry name" value="D-amino_acid_metab_enzyme"/>
</dbReference>
<dbReference type="Pfam" id="PF01168">
    <property type="entry name" value="Ala_racemase_N"/>
    <property type="match status" value="1"/>
</dbReference>
<reference evidence="5" key="1">
    <citation type="journal article" date="2019" name="Int. J. Syst. Evol. Microbiol.">
        <title>The Global Catalogue of Microorganisms (GCM) 10K type strain sequencing project: providing services to taxonomists for standard genome sequencing and annotation.</title>
        <authorList>
            <consortium name="The Broad Institute Genomics Platform"/>
            <consortium name="The Broad Institute Genome Sequencing Center for Infectious Disease"/>
            <person name="Wu L."/>
            <person name="Ma J."/>
        </authorList>
    </citation>
    <scope>NUCLEOTIDE SEQUENCE [LARGE SCALE GENOMIC DNA]</scope>
    <source>
        <strain evidence="5">IBRC-M 10908</strain>
    </source>
</reference>
<dbReference type="Gene3D" id="2.40.37.20">
    <property type="entry name" value="D-serine dehydratase-like domain"/>
    <property type="match status" value="1"/>
</dbReference>
<evidence type="ECO:0000256" key="1">
    <source>
        <dbReference type="ARBA" id="ARBA00005323"/>
    </source>
</evidence>
<dbReference type="RefSeq" id="WP_380617997.1">
    <property type="nucleotide sequence ID" value="NZ_JBHSDK010000003.1"/>
</dbReference>
<dbReference type="PANTHER" id="PTHR28004">
    <property type="entry name" value="ZGC:162816-RELATED"/>
    <property type="match status" value="1"/>
</dbReference>
<protein>
    <submittedName>
        <fullName evidence="4">Alanine racemase</fullName>
        <ecNumber evidence="4">5.1.1.1</ecNumber>
    </submittedName>
</protein>
<dbReference type="Proteomes" id="UP001595823">
    <property type="component" value="Unassembled WGS sequence"/>
</dbReference>
<dbReference type="Gene3D" id="3.20.20.10">
    <property type="entry name" value="Alanine racemase"/>
    <property type="match status" value="1"/>
</dbReference>
<comment type="caution">
    <text evidence="4">The sequence shown here is derived from an EMBL/GenBank/DDBJ whole genome shotgun (WGS) entry which is preliminary data.</text>
</comment>
<dbReference type="InterPro" id="IPR029066">
    <property type="entry name" value="PLP-binding_barrel"/>
</dbReference>
<dbReference type="InterPro" id="IPR001608">
    <property type="entry name" value="Ala_racemase_N"/>
</dbReference>
<proteinExistence type="inferred from homology"/>
<dbReference type="InterPro" id="IPR026956">
    <property type="entry name" value="D-ser_dehydrat-like_dom"/>
</dbReference>
<dbReference type="SUPFAM" id="SSF51419">
    <property type="entry name" value="PLP-binding barrel"/>
    <property type="match status" value="1"/>
</dbReference>
<accession>A0ABV8TV26</accession>
<keyword evidence="5" id="KW-1185">Reference proteome</keyword>
<dbReference type="EC" id="5.1.1.1" evidence="4"/>
<organism evidence="4 5">
    <name type="scientific">Salininema proteolyticum</name>
    <dbReference type="NCBI Taxonomy" id="1607685"/>
    <lineage>
        <taxon>Bacteria</taxon>
        <taxon>Bacillati</taxon>
        <taxon>Actinomycetota</taxon>
        <taxon>Actinomycetes</taxon>
        <taxon>Glycomycetales</taxon>
        <taxon>Glycomycetaceae</taxon>
        <taxon>Salininema</taxon>
    </lineage>
</organism>
<name>A0ABV8TV26_9ACTN</name>